<protein>
    <submittedName>
        <fullName evidence="2">GNAT family N-acetyltransferase</fullName>
    </submittedName>
</protein>
<dbReference type="Gene3D" id="3.40.630.30">
    <property type="match status" value="1"/>
</dbReference>
<reference evidence="2" key="1">
    <citation type="submission" date="2021-04" db="EMBL/GenBank/DDBJ databases">
        <title>Complete genome sequence for Sulfitobacter sp. strain JK7-1.</title>
        <authorList>
            <person name="Park S.-J."/>
        </authorList>
    </citation>
    <scope>NUCLEOTIDE SEQUENCE</scope>
    <source>
        <strain evidence="2">JK7-1</strain>
    </source>
</reference>
<dbReference type="InterPro" id="IPR051531">
    <property type="entry name" value="N-acetyltransferase"/>
</dbReference>
<evidence type="ECO:0000313" key="2">
    <source>
        <dbReference type="EMBL" id="QUJ77652.1"/>
    </source>
</evidence>
<sequence length="167" mass="18296">MPHTLTTDRLALRPFRVEDADTVVRLIADWDVLRWITRAPYPYTRDDAMAFILRHAALTAPVYAVTRAGQLMGCCSLQEELGYWLGKSFWGQGFATEAARAVLAEHFALSDTSVISGYLLGNAGSAGVLGKLGFTRGKLKIRDSAARGHPVEIQEMTLDAADWRAAA</sequence>
<dbReference type="AlphaFoldDB" id="A0A975JG26"/>
<dbReference type="KEGG" id="sual:KDD17_06740"/>
<dbReference type="RefSeq" id="WP_212705845.1">
    <property type="nucleotide sequence ID" value="NZ_CP073581.1"/>
</dbReference>
<evidence type="ECO:0000313" key="3">
    <source>
        <dbReference type="Proteomes" id="UP000683291"/>
    </source>
</evidence>
<dbReference type="EMBL" id="CP073581">
    <property type="protein sequence ID" value="QUJ77652.1"/>
    <property type="molecule type" value="Genomic_DNA"/>
</dbReference>
<dbReference type="GO" id="GO:0016747">
    <property type="term" value="F:acyltransferase activity, transferring groups other than amino-acyl groups"/>
    <property type="evidence" value="ECO:0007669"/>
    <property type="project" value="InterPro"/>
</dbReference>
<gene>
    <name evidence="2" type="ORF">KDD17_06740</name>
</gene>
<keyword evidence="3" id="KW-1185">Reference proteome</keyword>
<dbReference type="Pfam" id="PF13302">
    <property type="entry name" value="Acetyltransf_3"/>
    <property type="match status" value="1"/>
</dbReference>
<dbReference type="InterPro" id="IPR000182">
    <property type="entry name" value="GNAT_dom"/>
</dbReference>
<dbReference type="PANTHER" id="PTHR43792">
    <property type="entry name" value="GNAT FAMILY, PUTATIVE (AFU_ORTHOLOGUE AFUA_3G00765)-RELATED-RELATED"/>
    <property type="match status" value="1"/>
</dbReference>
<organism evidence="2 3">
    <name type="scientific">Sulfitobacter albidus</name>
    <dbReference type="NCBI Taxonomy" id="2829501"/>
    <lineage>
        <taxon>Bacteria</taxon>
        <taxon>Pseudomonadati</taxon>
        <taxon>Pseudomonadota</taxon>
        <taxon>Alphaproteobacteria</taxon>
        <taxon>Rhodobacterales</taxon>
        <taxon>Roseobacteraceae</taxon>
        <taxon>Sulfitobacter</taxon>
    </lineage>
</organism>
<dbReference type="PROSITE" id="PS51186">
    <property type="entry name" value="GNAT"/>
    <property type="match status" value="1"/>
</dbReference>
<name>A0A975JG26_9RHOB</name>
<evidence type="ECO:0000259" key="1">
    <source>
        <dbReference type="PROSITE" id="PS51186"/>
    </source>
</evidence>
<feature type="domain" description="N-acetyltransferase" evidence="1">
    <location>
        <begin position="10"/>
        <end position="161"/>
    </location>
</feature>
<proteinExistence type="predicted"/>
<dbReference type="Proteomes" id="UP000683291">
    <property type="component" value="Chromosome 1"/>
</dbReference>
<accession>A0A975JG26</accession>
<dbReference type="SUPFAM" id="SSF55729">
    <property type="entry name" value="Acyl-CoA N-acyltransferases (Nat)"/>
    <property type="match status" value="1"/>
</dbReference>
<dbReference type="InterPro" id="IPR016181">
    <property type="entry name" value="Acyl_CoA_acyltransferase"/>
</dbReference>